<organism evidence="2 3">
    <name type="scientific">Brachionus plicatilis</name>
    <name type="common">Marine rotifer</name>
    <name type="synonym">Brachionus muelleri</name>
    <dbReference type="NCBI Taxonomy" id="10195"/>
    <lineage>
        <taxon>Eukaryota</taxon>
        <taxon>Metazoa</taxon>
        <taxon>Spiralia</taxon>
        <taxon>Gnathifera</taxon>
        <taxon>Rotifera</taxon>
        <taxon>Eurotatoria</taxon>
        <taxon>Monogononta</taxon>
        <taxon>Pseudotrocha</taxon>
        <taxon>Ploima</taxon>
        <taxon>Brachionidae</taxon>
        <taxon>Brachionus</taxon>
    </lineage>
</organism>
<sequence length="469" mass="54962">MNLLMRYFKLHAAVNVISHVFLSVVATVYQYLTILKSKDRIRSLSNQNGDLIVEKETIANLLGDQFQKTFSIDTNAELPSFQSGSPDVTVLCRAYSGSVMEFYNMFYLSFLIFWPHKTWKNSDMVIVLDSENELDHRMGSVLAHLYPYPKVFFEKMPQKATFCSNWRNIGYSRTQYSNFYSDLYTDKEYIAIVDSDSYFVAQVTPEDLFVDGKPRIIGYNGCCTRWLNSIKEALGVDPLGEFMNRGNFPIIIKRNHFKQIRMHITKTMATRTFEEAFHSICSKYKGQYSQFDLLVHYLWYFKRNEYSWHLKDVLEFGHYRMPKRATNDTDVIQMNNKPMISVAKHAGSLLNYPNYMFKIMFDYMCVASDNQAGSCGSLFGKELFNQTLKNLFVDYPHQTTNWTKRGMLASLHRSKITERPWASKKDNLSYLDYYNKHLRNVRSRNTHDSEWKWINFNKDTSICTSSSCK</sequence>
<name>A0A3M7T151_BRAPC</name>
<keyword evidence="3" id="KW-1185">Reference proteome</keyword>
<evidence type="ECO:0000313" key="2">
    <source>
        <dbReference type="EMBL" id="RNA41712.1"/>
    </source>
</evidence>
<dbReference type="EMBL" id="REGN01000472">
    <property type="protein sequence ID" value="RNA41712.1"/>
    <property type="molecule type" value="Genomic_DNA"/>
</dbReference>
<evidence type="ECO:0000313" key="3">
    <source>
        <dbReference type="Proteomes" id="UP000276133"/>
    </source>
</evidence>
<dbReference type="AlphaFoldDB" id="A0A3M7T151"/>
<gene>
    <name evidence="2" type="ORF">BpHYR1_040508</name>
</gene>
<proteinExistence type="predicted"/>
<comment type="caution">
    <text evidence="2">The sequence shown here is derived from an EMBL/GenBank/DDBJ whole genome shotgun (WGS) entry which is preliminary data.</text>
</comment>
<keyword evidence="1" id="KW-1133">Transmembrane helix</keyword>
<dbReference type="OrthoDB" id="5952652at2759"/>
<keyword evidence="1" id="KW-0472">Membrane</keyword>
<evidence type="ECO:0000256" key="1">
    <source>
        <dbReference type="SAM" id="Phobius"/>
    </source>
</evidence>
<reference evidence="2 3" key="1">
    <citation type="journal article" date="2018" name="Sci. Rep.">
        <title>Genomic signatures of local adaptation to the degree of environmental predictability in rotifers.</title>
        <authorList>
            <person name="Franch-Gras L."/>
            <person name="Hahn C."/>
            <person name="Garcia-Roger E.M."/>
            <person name="Carmona M.J."/>
            <person name="Serra M."/>
            <person name="Gomez A."/>
        </authorList>
    </citation>
    <scope>NUCLEOTIDE SEQUENCE [LARGE SCALE GENOMIC DNA]</scope>
    <source>
        <strain evidence="2">HYR1</strain>
    </source>
</reference>
<feature type="transmembrane region" description="Helical" evidence="1">
    <location>
        <begin position="12"/>
        <end position="32"/>
    </location>
</feature>
<dbReference type="Proteomes" id="UP000276133">
    <property type="component" value="Unassembled WGS sequence"/>
</dbReference>
<keyword evidence="1" id="KW-0812">Transmembrane</keyword>
<protein>
    <submittedName>
        <fullName evidence="2">Uncharacterized protein</fullName>
    </submittedName>
</protein>
<accession>A0A3M7T151</accession>